<evidence type="ECO:0000259" key="1">
    <source>
        <dbReference type="PROSITE" id="PS51464"/>
    </source>
</evidence>
<dbReference type="CDD" id="cd05006">
    <property type="entry name" value="SIS_GmhA"/>
    <property type="match status" value="1"/>
</dbReference>
<dbReference type="OrthoDB" id="9810929at2"/>
<evidence type="ECO:0000313" key="2">
    <source>
        <dbReference type="EMBL" id="AFV00676.1"/>
    </source>
</evidence>
<dbReference type="EMBL" id="CP003746">
    <property type="protein sequence ID" value="AFV00676.1"/>
    <property type="molecule type" value="Genomic_DNA"/>
</dbReference>
<feature type="domain" description="SIS" evidence="1">
    <location>
        <begin position="34"/>
        <end position="195"/>
    </location>
</feature>
<dbReference type="GO" id="GO:0097367">
    <property type="term" value="F:carbohydrate derivative binding"/>
    <property type="evidence" value="ECO:0007669"/>
    <property type="project" value="InterPro"/>
</dbReference>
<dbReference type="PANTHER" id="PTHR30390:SF6">
    <property type="entry name" value="DNAA INITIATOR-ASSOCIATING PROTEIN DIAA"/>
    <property type="match status" value="1"/>
</dbReference>
<dbReference type="InterPro" id="IPR001347">
    <property type="entry name" value="SIS_dom"/>
</dbReference>
<gene>
    <name evidence="2" type="ordered locus">M5M_17735</name>
</gene>
<dbReference type="eggNOG" id="COG0279">
    <property type="taxonomic scope" value="Bacteria"/>
</dbReference>
<keyword evidence="2" id="KW-0413">Isomerase</keyword>
<dbReference type="InterPro" id="IPR035461">
    <property type="entry name" value="GmhA/DiaA"/>
</dbReference>
<dbReference type="GO" id="GO:0016853">
    <property type="term" value="F:isomerase activity"/>
    <property type="evidence" value="ECO:0007669"/>
    <property type="project" value="UniProtKB-KW"/>
</dbReference>
<sequence length="195" mass="20615">MEQRVIQRFHESIETIMNAGEGFAPLLADASHAMVQALLSERKILTCGVGLAAANAQTLASCLVNRFEQERPSLPALCLANDALNLSAVATDSGLNDIFAKPIRGLGQAGDLLVVFATGGNTSATVQAISAARDKEMSIVAFTNEQCGDLASMLASQDFELKVPTLSAPHAHEVHLLSVFCLCDLIDQQLFGGFA</sequence>
<dbReference type="GO" id="GO:1901135">
    <property type="term" value="P:carbohydrate derivative metabolic process"/>
    <property type="evidence" value="ECO:0007669"/>
    <property type="project" value="InterPro"/>
</dbReference>
<proteinExistence type="predicted"/>
<dbReference type="Proteomes" id="UP000000466">
    <property type="component" value="Chromosome"/>
</dbReference>
<accession>K4KR08</accession>
<keyword evidence="3" id="KW-1185">Reference proteome</keyword>
<evidence type="ECO:0000313" key="3">
    <source>
        <dbReference type="Proteomes" id="UP000000466"/>
    </source>
</evidence>
<dbReference type="SUPFAM" id="SSF53697">
    <property type="entry name" value="SIS domain"/>
    <property type="match status" value="1"/>
</dbReference>
<dbReference type="HOGENOM" id="CLU_080999_3_1_6"/>
<dbReference type="STRING" id="1117647.M5M_17735"/>
<name>K4KR08_SIMAS</name>
<dbReference type="PROSITE" id="PS51464">
    <property type="entry name" value="SIS"/>
    <property type="match status" value="1"/>
</dbReference>
<dbReference type="Pfam" id="PF13580">
    <property type="entry name" value="SIS_2"/>
    <property type="match status" value="1"/>
</dbReference>
<dbReference type="InterPro" id="IPR046348">
    <property type="entry name" value="SIS_dom_sf"/>
</dbReference>
<dbReference type="Gene3D" id="3.40.50.10490">
    <property type="entry name" value="Glucose-6-phosphate isomerase like protein, domain 1"/>
    <property type="match status" value="1"/>
</dbReference>
<dbReference type="PANTHER" id="PTHR30390">
    <property type="entry name" value="SEDOHEPTULOSE 7-PHOSPHATE ISOMERASE / DNAA INITIATOR-ASSOCIATING FACTOR FOR REPLICATION INITIATION"/>
    <property type="match status" value="1"/>
</dbReference>
<dbReference type="AlphaFoldDB" id="K4KR08"/>
<protein>
    <submittedName>
        <fullName evidence="2">Phosphoheptose isomerase</fullName>
    </submittedName>
</protein>
<reference evidence="2 3" key="1">
    <citation type="journal article" date="2013" name="Genome Announc.">
        <title>Complete genome sequence of Simiduia agarivorans SA1(T), a marine bacterium able to degrade a variety of polysaccharides.</title>
        <authorList>
            <person name="Lin S.Y."/>
            <person name="Shieh W.Y."/>
            <person name="Chen J.S."/>
            <person name="Tang S.L."/>
        </authorList>
    </citation>
    <scope>NUCLEOTIDE SEQUENCE [LARGE SCALE GENOMIC DNA]</scope>
    <source>
        <strain evidence="3">DSM 21679 / JCM 13881 / BCRC 17597 / SA1</strain>
    </source>
</reference>
<dbReference type="KEGG" id="saga:M5M_17735"/>
<dbReference type="RefSeq" id="WP_015048828.1">
    <property type="nucleotide sequence ID" value="NC_018868.3"/>
</dbReference>
<organism evidence="2 3">
    <name type="scientific">Simiduia agarivorans (strain DSM 21679 / JCM 13881 / BCRC 17597 / SA1)</name>
    <dbReference type="NCBI Taxonomy" id="1117647"/>
    <lineage>
        <taxon>Bacteria</taxon>
        <taxon>Pseudomonadati</taxon>
        <taxon>Pseudomonadota</taxon>
        <taxon>Gammaproteobacteria</taxon>
        <taxon>Cellvibrionales</taxon>
        <taxon>Cellvibrionaceae</taxon>
        <taxon>Simiduia</taxon>
    </lineage>
</organism>
<dbReference type="InterPro" id="IPR050099">
    <property type="entry name" value="SIS_GmhA/DiaA_subfam"/>
</dbReference>